<dbReference type="SUPFAM" id="SSF161098">
    <property type="entry name" value="MetI-like"/>
    <property type="match status" value="1"/>
</dbReference>
<dbReference type="Proteomes" id="UP000070376">
    <property type="component" value="Unassembled WGS sequence"/>
</dbReference>
<feature type="transmembrane region" description="Helical" evidence="8">
    <location>
        <begin position="175"/>
        <end position="197"/>
    </location>
</feature>
<evidence type="ECO:0000256" key="3">
    <source>
        <dbReference type="ARBA" id="ARBA00022448"/>
    </source>
</evidence>
<keyword evidence="6 8" id="KW-1133">Transmembrane helix</keyword>
<comment type="subcellular location">
    <subcellularLocation>
        <location evidence="1 8">Cell membrane</location>
        <topology evidence="1 8">Multi-pass membrane protein</topology>
    </subcellularLocation>
</comment>
<dbReference type="Gene3D" id="1.10.3720.10">
    <property type="entry name" value="MetI-like"/>
    <property type="match status" value="1"/>
</dbReference>
<sequence>MTEMKQNLTVEIPSQPTLVRTKKQTSKKLGFVVLLLPVLFLFLLFFFAPMIVLFITSFRTFNQSIGVENQWTIHNYAQFISDSSYLLILWRTLRIGFITTIICLILAYPFAYQLVKMPDKLKRLVILFVLSPLLISMVIRSYGWGILLGNNGFINHLLVNLGITRTPLTLMYTEFSVILGMVHVVFPYMVLSIMGSLERIDDSLIRASKILGAGSMRAFFGVTLPLSLPGIFAGSVMVFSLTVSSFVTPSILGGAKVKVMSYLTYEQFTNTLNWPYGAAIGFILVFISVITLVVYSRILSFSKKGVTIQ</sequence>
<evidence type="ECO:0000259" key="9">
    <source>
        <dbReference type="PROSITE" id="PS50928"/>
    </source>
</evidence>
<proteinExistence type="inferred from homology"/>
<evidence type="ECO:0000256" key="2">
    <source>
        <dbReference type="ARBA" id="ARBA00007069"/>
    </source>
</evidence>
<comment type="caution">
    <text evidence="10">The sequence shown here is derived from an EMBL/GenBank/DDBJ whole genome shotgun (WGS) entry which is preliminary data.</text>
</comment>
<evidence type="ECO:0000256" key="1">
    <source>
        <dbReference type="ARBA" id="ARBA00004651"/>
    </source>
</evidence>
<dbReference type="InterPro" id="IPR000515">
    <property type="entry name" value="MetI-like"/>
</dbReference>
<feature type="transmembrane region" description="Helical" evidence="8">
    <location>
        <begin position="274"/>
        <end position="295"/>
    </location>
</feature>
<dbReference type="PROSITE" id="PS50928">
    <property type="entry name" value="ABC_TM1"/>
    <property type="match status" value="1"/>
</dbReference>
<feature type="transmembrane region" description="Helical" evidence="8">
    <location>
        <begin position="93"/>
        <end position="112"/>
    </location>
</feature>
<dbReference type="PANTHER" id="PTHR42929">
    <property type="entry name" value="INNER MEMBRANE ABC TRANSPORTER PERMEASE PROTEIN YDCU-RELATED-RELATED"/>
    <property type="match status" value="1"/>
</dbReference>
<feature type="transmembrane region" description="Helical" evidence="8">
    <location>
        <begin position="124"/>
        <end position="143"/>
    </location>
</feature>
<accession>A0A133KNU5</accession>
<dbReference type="AlphaFoldDB" id="A0A133KNU5"/>
<dbReference type="Pfam" id="PF00528">
    <property type="entry name" value="BPD_transp_1"/>
    <property type="match status" value="1"/>
</dbReference>
<evidence type="ECO:0000256" key="5">
    <source>
        <dbReference type="ARBA" id="ARBA00022692"/>
    </source>
</evidence>
<reference evidence="11" key="1">
    <citation type="submission" date="2016-01" db="EMBL/GenBank/DDBJ databases">
        <authorList>
            <person name="Mitreva M."/>
            <person name="Pepin K.H."/>
            <person name="Mihindukulasuriya K.A."/>
            <person name="Fulton R."/>
            <person name="Fronick C."/>
            <person name="O'Laughlin M."/>
            <person name="Miner T."/>
            <person name="Herter B."/>
            <person name="Rosa B.A."/>
            <person name="Cordes M."/>
            <person name="Tomlinson C."/>
            <person name="Wollam A."/>
            <person name="Palsikar V.B."/>
            <person name="Mardis E.R."/>
            <person name="Wilson R.K."/>
        </authorList>
    </citation>
    <scope>NUCLEOTIDE SEQUENCE [LARGE SCALE GENOMIC DNA]</scope>
    <source>
        <strain evidence="11">GED7749B</strain>
    </source>
</reference>
<gene>
    <name evidence="10" type="ORF">HMPREF3213_02120</name>
</gene>
<evidence type="ECO:0000256" key="8">
    <source>
        <dbReference type="RuleBase" id="RU363032"/>
    </source>
</evidence>
<feature type="transmembrane region" description="Helical" evidence="8">
    <location>
        <begin position="29"/>
        <end position="55"/>
    </location>
</feature>
<keyword evidence="7 8" id="KW-0472">Membrane</keyword>
<evidence type="ECO:0000256" key="4">
    <source>
        <dbReference type="ARBA" id="ARBA00022475"/>
    </source>
</evidence>
<comment type="similarity">
    <text evidence="2">Belongs to the binding-protein-dependent transport system permease family. CysTW subfamily.</text>
</comment>
<dbReference type="GO" id="GO:0055085">
    <property type="term" value="P:transmembrane transport"/>
    <property type="evidence" value="ECO:0007669"/>
    <property type="project" value="InterPro"/>
</dbReference>
<keyword evidence="4" id="KW-1003">Cell membrane</keyword>
<organism evidence="10 11">
    <name type="scientific">Heyndrickxia coagulans</name>
    <name type="common">Weizmannia coagulans</name>
    <dbReference type="NCBI Taxonomy" id="1398"/>
    <lineage>
        <taxon>Bacteria</taxon>
        <taxon>Bacillati</taxon>
        <taxon>Bacillota</taxon>
        <taxon>Bacilli</taxon>
        <taxon>Bacillales</taxon>
        <taxon>Bacillaceae</taxon>
        <taxon>Heyndrickxia</taxon>
    </lineage>
</organism>
<protein>
    <submittedName>
        <fullName evidence="10">ABC transporter, permease protein</fullName>
    </submittedName>
</protein>
<keyword evidence="3 8" id="KW-0813">Transport</keyword>
<feature type="domain" description="ABC transmembrane type-1" evidence="9">
    <location>
        <begin position="89"/>
        <end position="295"/>
    </location>
</feature>
<evidence type="ECO:0000313" key="11">
    <source>
        <dbReference type="Proteomes" id="UP000070376"/>
    </source>
</evidence>
<feature type="transmembrane region" description="Helical" evidence="8">
    <location>
        <begin position="218"/>
        <end position="241"/>
    </location>
</feature>
<evidence type="ECO:0000256" key="7">
    <source>
        <dbReference type="ARBA" id="ARBA00023136"/>
    </source>
</evidence>
<dbReference type="InterPro" id="IPR035906">
    <property type="entry name" value="MetI-like_sf"/>
</dbReference>
<name>A0A133KNU5_HEYCO</name>
<keyword evidence="5 8" id="KW-0812">Transmembrane</keyword>
<dbReference type="EMBL" id="LRPN01000080">
    <property type="protein sequence ID" value="KWZ81090.1"/>
    <property type="molecule type" value="Genomic_DNA"/>
</dbReference>
<dbReference type="GO" id="GO:0005886">
    <property type="term" value="C:plasma membrane"/>
    <property type="evidence" value="ECO:0007669"/>
    <property type="project" value="UniProtKB-SubCell"/>
</dbReference>
<dbReference type="PANTHER" id="PTHR42929:SF5">
    <property type="entry name" value="ABC TRANSPORTER PERMEASE PROTEIN"/>
    <property type="match status" value="1"/>
</dbReference>
<evidence type="ECO:0000256" key="6">
    <source>
        <dbReference type="ARBA" id="ARBA00022989"/>
    </source>
</evidence>
<dbReference type="PATRIC" id="fig|1398.22.peg.2126"/>
<evidence type="ECO:0000313" key="10">
    <source>
        <dbReference type="EMBL" id="KWZ81090.1"/>
    </source>
</evidence>
<dbReference type="CDD" id="cd06261">
    <property type="entry name" value="TM_PBP2"/>
    <property type="match status" value="1"/>
</dbReference>